<dbReference type="Pfam" id="PF07859">
    <property type="entry name" value="Abhydrolase_3"/>
    <property type="match status" value="1"/>
</dbReference>
<dbReference type="InterPro" id="IPR029058">
    <property type="entry name" value="AB_hydrolase_fold"/>
</dbReference>
<organism evidence="3 4">
    <name type="scientific">Botryosphaeria dothidea</name>
    <dbReference type="NCBI Taxonomy" id="55169"/>
    <lineage>
        <taxon>Eukaryota</taxon>
        <taxon>Fungi</taxon>
        <taxon>Dikarya</taxon>
        <taxon>Ascomycota</taxon>
        <taxon>Pezizomycotina</taxon>
        <taxon>Dothideomycetes</taxon>
        <taxon>Dothideomycetes incertae sedis</taxon>
        <taxon>Botryosphaeriales</taxon>
        <taxon>Botryosphaeriaceae</taxon>
        <taxon>Botryosphaeria</taxon>
    </lineage>
</organism>
<reference evidence="3" key="1">
    <citation type="submission" date="2020-04" db="EMBL/GenBank/DDBJ databases">
        <title>Genome Assembly and Annotation of Botryosphaeria dothidea sdau 11-99, a Latent Pathogen of Apple Fruit Ring Rot in China.</title>
        <authorList>
            <person name="Yu C."/>
            <person name="Diao Y."/>
            <person name="Lu Q."/>
            <person name="Zhao J."/>
            <person name="Cui S."/>
            <person name="Peng C."/>
            <person name="He B."/>
            <person name="Liu H."/>
        </authorList>
    </citation>
    <scope>NUCLEOTIDE SEQUENCE [LARGE SCALE GENOMIC DNA]</scope>
    <source>
        <strain evidence="3">Sdau11-99</strain>
    </source>
</reference>
<gene>
    <name evidence="3" type="ORF">GTA08_BOTSDO13709</name>
</gene>
<proteinExistence type="predicted"/>
<keyword evidence="4" id="KW-1185">Reference proteome</keyword>
<evidence type="ECO:0000313" key="4">
    <source>
        <dbReference type="Proteomes" id="UP000572817"/>
    </source>
</evidence>
<dbReference type="InterPro" id="IPR013094">
    <property type="entry name" value="AB_hydrolase_3"/>
</dbReference>
<accession>A0A8H4J0Z2</accession>
<comment type="caution">
    <text evidence="3">The sequence shown here is derived from an EMBL/GenBank/DDBJ whole genome shotgun (WGS) entry which is preliminary data.</text>
</comment>
<protein>
    <recommendedName>
        <fullName evidence="2">Alpha/beta hydrolase fold-3 domain-containing protein</fullName>
    </recommendedName>
</protein>
<evidence type="ECO:0000313" key="3">
    <source>
        <dbReference type="EMBL" id="KAF4310784.1"/>
    </source>
</evidence>
<evidence type="ECO:0000259" key="2">
    <source>
        <dbReference type="Pfam" id="PF07859"/>
    </source>
</evidence>
<dbReference type="GO" id="GO:0016787">
    <property type="term" value="F:hydrolase activity"/>
    <property type="evidence" value="ECO:0007669"/>
    <property type="project" value="UniProtKB-KW"/>
</dbReference>
<keyword evidence="1" id="KW-0378">Hydrolase</keyword>
<dbReference type="InterPro" id="IPR050300">
    <property type="entry name" value="GDXG_lipolytic_enzyme"/>
</dbReference>
<dbReference type="SUPFAM" id="SSF53474">
    <property type="entry name" value="alpha/beta-Hydrolases"/>
    <property type="match status" value="1"/>
</dbReference>
<evidence type="ECO:0000256" key="1">
    <source>
        <dbReference type="ARBA" id="ARBA00022801"/>
    </source>
</evidence>
<dbReference type="PANTHER" id="PTHR48081:SF3">
    <property type="entry name" value="ALPHA_BETA HYDROLASE FOLD-3 DOMAIN-CONTAINING PROTEIN"/>
    <property type="match status" value="1"/>
</dbReference>
<dbReference type="Gene3D" id="3.40.50.1820">
    <property type="entry name" value="alpha/beta hydrolase"/>
    <property type="match status" value="1"/>
</dbReference>
<dbReference type="Proteomes" id="UP000572817">
    <property type="component" value="Unassembled WGS sequence"/>
</dbReference>
<dbReference type="EMBL" id="WWBZ02000013">
    <property type="protein sequence ID" value="KAF4310784.1"/>
    <property type="molecule type" value="Genomic_DNA"/>
</dbReference>
<feature type="domain" description="Alpha/beta hydrolase fold-3" evidence="2">
    <location>
        <begin position="35"/>
        <end position="130"/>
    </location>
</feature>
<sequence>MEKKEYTFKEISNTSIAADVYYTKDSAKSKSPIALHYHGGNFVVGSKALLGEPHVKKLLELGFVVVSANYRLCPTTTVYDGPVQDAFDAYNWARTILPDKLKADAGIEVDGTRIVTFGHSCGATLALLTATLPPPPPPPLAILDLFGMKYLRDPAYSTPPATPSNGPPLDPAFTHKIFADIPPPSAGPSPVGPSGPDLSNYRVAWMLSQLRAGTLLATVVADGDYERVDPAGAFGRAAFPPTCFVHGAADALVDCRFSVRAHEALRAAGVETELVVVEGAAHGFDARAGPGDEEWGAVERGLEFLKAHV</sequence>
<dbReference type="OrthoDB" id="19653at2759"/>
<name>A0A8H4J0Z2_9PEZI</name>
<dbReference type="PANTHER" id="PTHR48081">
    <property type="entry name" value="AB HYDROLASE SUPERFAMILY PROTEIN C4A8.06C"/>
    <property type="match status" value="1"/>
</dbReference>
<dbReference type="AlphaFoldDB" id="A0A8H4J0Z2"/>